<evidence type="ECO:0000256" key="4">
    <source>
        <dbReference type="ARBA" id="ARBA00022989"/>
    </source>
</evidence>
<dbReference type="Pfam" id="PF01943">
    <property type="entry name" value="Polysacc_synt"/>
    <property type="match status" value="1"/>
</dbReference>
<dbReference type="STRING" id="1086011.HJ01_00335"/>
<dbReference type="GO" id="GO:0005886">
    <property type="term" value="C:plasma membrane"/>
    <property type="evidence" value="ECO:0007669"/>
    <property type="project" value="UniProtKB-SubCell"/>
</dbReference>
<dbReference type="InterPro" id="IPR002797">
    <property type="entry name" value="Polysacc_synth"/>
</dbReference>
<keyword evidence="4 6" id="KW-1133">Transmembrane helix</keyword>
<feature type="transmembrane region" description="Helical" evidence="6">
    <location>
        <begin position="202"/>
        <end position="226"/>
    </location>
</feature>
<keyword evidence="2" id="KW-1003">Cell membrane</keyword>
<dbReference type="PATRIC" id="fig|1086011.3.peg.327"/>
<comment type="subcellular location">
    <subcellularLocation>
        <location evidence="1">Cell membrane</location>
        <topology evidence="1">Multi-pass membrane protein</topology>
    </subcellularLocation>
</comment>
<dbReference type="Proteomes" id="UP000005566">
    <property type="component" value="Unassembled WGS sequence"/>
</dbReference>
<feature type="transmembrane region" description="Helical" evidence="6">
    <location>
        <begin position="105"/>
        <end position="126"/>
    </location>
</feature>
<sequence>MFSMIDFNKLLKLDAGNKRSVQAKKNILASVFIRGANIVIGLLMVSLTINYLDTVKYGIWVTLSSLIAWFSFFDIGFGNGLRNKFAEALAQNNVALARKFVSTTYFILSIIIIVLIGIFIPLSNYIDWNLILNVSQTIVSSYELKLLAIIIFSFFGLNFVFKLITTILIADQRPALAAFLTLLGNILSLAFVFFLLKSTVSSLLYLGFVISIAPVIILIISTFIFFSGTYKEYRPSYKSIDLKVIPSLFGLGIKFFIIQIAAILLYQTNNIIISQLYGPKEVTSFNIAFKYFSVLMMLFSIVISPFWSAFTEASVNNDNRWIRNIMKKLFKFWGVLVLVGLIMLFISSWIYPLWVGENVVISFWMSILVLIWTLINTWNSIFSTFLNGIGKIKLQLFIGIFSALLNIPLAIFLGKEIGLNGIFIANIIVSLLGAFIYPIQYKKLIFNGAKGIWNA</sequence>
<name>H7FMM8_FLAFP</name>
<evidence type="ECO:0000256" key="1">
    <source>
        <dbReference type="ARBA" id="ARBA00004651"/>
    </source>
</evidence>
<feature type="transmembrane region" description="Helical" evidence="6">
    <location>
        <begin position="419"/>
        <end position="437"/>
    </location>
</feature>
<gene>
    <name evidence="7" type="ORF">HJ01_00335</name>
</gene>
<dbReference type="PANTHER" id="PTHR30250">
    <property type="entry name" value="PST FAMILY PREDICTED COLANIC ACID TRANSPORTER"/>
    <property type="match status" value="1"/>
</dbReference>
<dbReference type="InterPro" id="IPR050833">
    <property type="entry name" value="Poly_Biosynth_Transport"/>
</dbReference>
<dbReference type="eggNOG" id="COG2244">
    <property type="taxonomic scope" value="Bacteria"/>
</dbReference>
<evidence type="ECO:0000256" key="5">
    <source>
        <dbReference type="ARBA" id="ARBA00023136"/>
    </source>
</evidence>
<feature type="transmembrane region" description="Helical" evidence="6">
    <location>
        <begin position="363"/>
        <end position="382"/>
    </location>
</feature>
<keyword evidence="5 6" id="KW-0472">Membrane</keyword>
<comment type="caution">
    <text evidence="7">The sequence shown here is derived from an EMBL/GenBank/DDBJ whole genome shotgun (WGS) entry which is preliminary data.</text>
</comment>
<evidence type="ECO:0000256" key="6">
    <source>
        <dbReference type="SAM" id="Phobius"/>
    </source>
</evidence>
<evidence type="ECO:0000313" key="8">
    <source>
        <dbReference type="Proteomes" id="UP000005566"/>
    </source>
</evidence>
<accession>H7FMM8</accession>
<keyword evidence="8" id="KW-1185">Reference proteome</keyword>
<evidence type="ECO:0000256" key="3">
    <source>
        <dbReference type="ARBA" id="ARBA00022692"/>
    </source>
</evidence>
<dbReference type="AlphaFoldDB" id="H7FMM8"/>
<dbReference type="PANTHER" id="PTHR30250:SF11">
    <property type="entry name" value="O-ANTIGEN TRANSPORTER-RELATED"/>
    <property type="match status" value="1"/>
</dbReference>
<keyword evidence="3 6" id="KW-0812">Transmembrane</keyword>
<feature type="transmembrane region" description="Helical" evidence="6">
    <location>
        <begin position="330"/>
        <end position="351"/>
    </location>
</feature>
<reference evidence="7 8" key="1">
    <citation type="journal article" date="2014" name="Acta Crystallogr. D">
        <title>Structure-based characterization and antifreeze properties of a hyperactive ice-binding protein from the Antarctic bacterium Flavobacterium frigoris PS1.</title>
        <authorList>
            <person name="Do H."/>
            <person name="Kim S.J."/>
            <person name="Kim H.J."/>
            <person name="Lee J.H."/>
        </authorList>
    </citation>
    <scope>NUCLEOTIDE SEQUENCE [LARGE SCALE GENOMIC DNA]</scope>
    <source>
        <strain evidence="7 8">PS1</strain>
    </source>
</reference>
<feature type="transmembrane region" description="Helical" evidence="6">
    <location>
        <begin position="394"/>
        <end position="413"/>
    </location>
</feature>
<feature type="transmembrane region" description="Helical" evidence="6">
    <location>
        <begin position="27"/>
        <end position="51"/>
    </location>
</feature>
<evidence type="ECO:0000256" key="2">
    <source>
        <dbReference type="ARBA" id="ARBA00022475"/>
    </source>
</evidence>
<proteinExistence type="predicted"/>
<feature type="transmembrane region" description="Helical" evidence="6">
    <location>
        <begin position="176"/>
        <end position="196"/>
    </location>
</feature>
<organism evidence="7 8">
    <name type="scientific">Flavobacterium frigoris (strain PS1)</name>
    <dbReference type="NCBI Taxonomy" id="1086011"/>
    <lineage>
        <taxon>Bacteria</taxon>
        <taxon>Pseudomonadati</taxon>
        <taxon>Bacteroidota</taxon>
        <taxon>Flavobacteriia</taxon>
        <taxon>Flavobacteriales</taxon>
        <taxon>Flavobacteriaceae</taxon>
        <taxon>Flavobacterium</taxon>
    </lineage>
</organism>
<feature type="transmembrane region" description="Helical" evidence="6">
    <location>
        <begin position="57"/>
        <end position="77"/>
    </location>
</feature>
<feature type="transmembrane region" description="Helical" evidence="6">
    <location>
        <begin position="146"/>
        <end position="169"/>
    </location>
</feature>
<evidence type="ECO:0000313" key="7">
    <source>
        <dbReference type="EMBL" id="EIA10240.1"/>
    </source>
</evidence>
<protein>
    <submittedName>
        <fullName evidence="7">O-antigen flippase Wzx</fullName>
    </submittedName>
</protein>
<feature type="transmembrane region" description="Helical" evidence="6">
    <location>
        <begin position="247"/>
        <end position="267"/>
    </location>
</feature>
<feature type="transmembrane region" description="Helical" evidence="6">
    <location>
        <begin position="287"/>
        <end position="310"/>
    </location>
</feature>
<dbReference type="EMBL" id="AHKF01000008">
    <property type="protein sequence ID" value="EIA10240.1"/>
    <property type="molecule type" value="Genomic_DNA"/>
</dbReference>